<comment type="caution">
    <text evidence="1">The sequence shown here is derived from an EMBL/GenBank/DDBJ whole genome shotgun (WGS) entry which is preliminary data.</text>
</comment>
<dbReference type="EMBL" id="CASHSV030000513">
    <property type="protein sequence ID" value="CAJ2667560.1"/>
    <property type="molecule type" value="Genomic_DNA"/>
</dbReference>
<reference evidence="1" key="1">
    <citation type="submission" date="2023-10" db="EMBL/GenBank/DDBJ databases">
        <authorList>
            <person name="Rodriguez Cubillos JULIANA M."/>
            <person name="De Vega J."/>
        </authorList>
    </citation>
    <scope>NUCLEOTIDE SEQUENCE</scope>
</reference>
<protein>
    <submittedName>
        <fullName evidence="1">Uncharacterized protein</fullName>
    </submittedName>
</protein>
<sequence length="258" mass="29183">MQPMTMASLTLTRSQISFPLEACTSSNKNNNKRPCIARLYGNKTHFINLVAKPTLLPNLRKKCSIDKWKARGSDDGSCGVAPEFLPNPSAVHIVHEFYEAFNKKDTETLKQLLSPNCVYQDLLFYTAYEGQESIISFWESVMNAMGPNIHVFVEDVKESNNVMMVTAFMHLEWKDKKLPFTNGCRFFTFEEVEGKMLISKITSVEEFPLKPGELVLKLLKGLGKILDSYPLAAAAMLDSHAKQDKGTDMHFDIFGRKD</sequence>
<gene>
    <name evidence="1" type="ORF">MILVUS5_LOCUS32144</name>
</gene>
<evidence type="ECO:0000313" key="1">
    <source>
        <dbReference type="EMBL" id="CAJ2667560.1"/>
    </source>
</evidence>
<accession>A0ACB0LE01</accession>
<name>A0ACB0LE01_TRIPR</name>
<evidence type="ECO:0000313" key="2">
    <source>
        <dbReference type="Proteomes" id="UP001177021"/>
    </source>
</evidence>
<dbReference type="Proteomes" id="UP001177021">
    <property type="component" value="Unassembled WGS sequence"/>
</dbReference>
<organism evidence="1 2">
    <name type="scientific">Trifolium pratense</name>
    <name type="common">Red clover</name>
    <dbReference type="NCBI Taxonomy" id="57577"/>
    <lineage>
        <taxon>Eukaryota</taxon>
        <taxon>Viridiplantae</taxon>
        <taxon>Streptophyta</taxon>
        <taxon>Embryophyta</taxon>
        <taxon>Tracheophyta</taxon>
        <taxon>Spermatophyta</taxon>
        <taxon>Magnoliopsida</taxon>
        <taxon>eudicotyledons</taxon>
        <taxon>Gunneridae</taxon>
        <taxon>Pentapetalae</taxon>
        <taxon>rosids</taxon>
        <taxon>fabids</taxon>
        <taxon>Fabales</taxon>
        <taxon>Fabaceae</taxon>
        <taxon>Papilionoideae</taxon>
        <taxon>50 kb inversion clade</taxon>
        <taxon>NPAAA clade</taxon>
        <taxon>Hologalegina</taxon>
        <taxon>IRL clade</taxon>
        <taxon>Trifolieae</taxon>
        <taxon>Trifolium</taxon>
    </lineage>
</organism>
<keyword evidence="2" id="KW-1185">Reference proteome</keyword>
<proteinExistence type="predicted"/>